<reference evidence="1" key="1">
    <citation type="submission" date="2019-03" db="EMBL/GenBank/DDBJ databases">
        <title>Single cell metagenomics reveals metabolic interactions within the superorganism composed of flagellate Streblomastix strix and complex community of Bacteroidetes bacteria on its surface.</title>
        <authorList>
            <person name="Treitli S.C."/>
            <person name="Kolisko M."/>
            <person name="Husnik F."/>
            <person name="Keeling P."/>
            <person name="Hampl V."/>
        </authorList>
    </citation>
    <scope>NUCLEOTIDE SEQUENCE</scope>
    <source>
        <strain evidence="1">STM</strain>
    </source>
</reference>
<protein>
    <submittedName>
        <fullName evidence="1">Uncharacterized protein</fullName>
    </submittedName>
</protein>
<dbReference type="AlphaFoldDB" id="A0A5J4RFU7"/>
<organism evidence="1">
    <name type="scientific">termite gut metagenome</name>
    <dbReference type="NCBI Taxonomy" id="433724"/>
    <lineage>
        <taxon>unclassified sequences</taxon>
        <taxon>metagenomes</taxon>
        <taxon>organismal metagenomes</taxon>
    </lineage>
</organism>
<gene>
    <name evidence="1" type="ORF">EZS27_018638</name>
</gene>
<accession>A0A5J4RFU7</accession>
<sequence length="43" mass="4965">MNPILELLSFTSKQMQMAEFSFDQIETSIDGCIVKLRQLENSK</sequence>
<comment type="caution">
    <text evidence="1">The sequence shown here is derived from an EMBL/GenBank/DDBJ whole genome shotgun (WGS) entry which is preliminary data.</text>
</comment>
<dbReference type="EMBL" id="SNRY01001182">
    <property type="protein sequence ID" value="KAA6332897.1"/>
    <property type="molecule type" value="Genomic_DNA"/>
</dbReference>
<name>A0A5J4RFU7_9ZZZZ</name>
<proteinExistence type="predicted"/>
<evidence type="ECO:0000313" key="1">
    <source>
        <dbReference type="EMBL" id="KAA6332897.1"/>
    </source>
</evidence>